<keyword evidence="2" id="KW-1133">Transmembrane helix</keyword>
<gene>
    <name evidence="3" type="ordered locus">Daro_2665</name>
</gene>
<feature type="compositionally biased region" description="Basic and acidic residues" evidence="1">
    <location>
        <begin position="95"/>
        <end position="106"/>
    </location>
</feature>
<feature type="transmembrane region" description="Helical" evidence="2">
    <location>
        <begin position="5"/>
        <end position="24"/>
    </location>
</feature>
<keyword evidence="2" id="KW-0472">Membrane</keyword>
<keyword evidence="2" id="KW-0812">Transmembrane</keyword>
<feature type="transmembrane region" description="Helical" evidence="2">
    <location>
        <begin position="30"/>
        <end position="50"/>
    </location>
</feature>
<dbReference type="AlphaFoldDB" id="Q47CN6"/>
<protein>
    <recommendedName>
        <fullName evidence="4">Transmembrane protein</fullName>
    </recommendedName>
</protein>
<sequence>MRKLIFVGFIAVGALIGWISVMHGDWGTRLVMMGVGALFMAPIGGSLAGIGKKRRSLAWSDSRLPSDGTSSKDMAANYWRDEGHPPFAKPGTSEGEMHRWDRGSAG</sequence>
<evidence type="ECO:0000313" key="3">
    <source>
        <dbReference type="EMBL" id="AAZ47395.1"/>
    </source>
</evidence>
<feature type="region of interest" description="Disordered" evidence="1">
    <location>
        <begin position="60"/>
        <end position="106"/>
    </location>
</feature>
<evidence type="ECO:0000256" key="2">
    <source>
        <dbReference type="SAM" id="Phobius"/>
    </source>
</evidence>
<name>Q47CN6_DECAR</name>
<organism evidence="3">
    <name type="scientific">Dechloromonas aromatica (strain RCB)</name>
    <dbReference type="NCBI Taxonomy" id="159087"/>
    <lineage>
        <taxon>Bacteria</taxon>
        <taxon>Pseudomonadati</taxon>
        <taxon>Pseudomonadota</taxon>
        <taxon>Betaproteobacteria</taxon>
        <taxon>Rhodocyclales</taxon>
        <taxon>Azonexaceae</taxon>
        <taxon>Dechloromonas</taxon>
    </lineage>
</organism>
<reference evidence="3" key="1">
    <citation type="submission" date="2005-08" db="EMBL/GenBank/DDBJ databases">
        <title>Complete sequence of Dechloromonas aromatica RCB.</title>
        <authorList>
            <person name="Salinero K.K."/>
            <person name="Copeland A."/>
            <person name="Lucas S."/>
            <person name="Lapidus A."/>
            <person name="Barry K."/>
            <person name="Detter J.C."/>
            <person name="Glavina T."/>
            <person name="Hammon N."/>
            <person name="Israni S."/>
            <person name="Pitluck S."/>
            <person name="Di Bartolo G."/>
            <person name="Trong S."/>
            <person name="Schmutz J."/>
            <person name="Larimer F."/>
            <person name="Land M."/>
            <person name="Ivanova N."/>
            <person name="Richardson P."/>
        </authorList>
    </citation>
    <scope>NUCLEOTIDE SEQUENCE</scope>
    <source>
        <strain evidence="3">RCB</strain>
    </source>
</reference>
<dbReference type="HOGENOM" id="CLU_2205727_0_0_4"/>
<accession>Q47CN6</accession>
<dbReference type="KEGG" id="dar:Daro_2665"/>
<evidence type="ECO:0000256" key="1">
    <source>
        <dbReference type="SAM" id="MobiDB-lite"/>
    </source>
</evidence>
<evidence type="ECO:0008006" key="4">
    <source>
        <dbReference type="Google" id="ProtNLM"/>
    </source>
</evidence>
<dbReference type="EMBL" id="CP000089">
    <property type="protein sequence ID" value="AAZ47395.1"/>
    <property type="molecule type" value="Genomic_DNA"/>
</dbReference>
<dbReference type="OrthoDB" id="8812512at2"/>
<proteinExistence type="predicted"/>